<evidence type="ECO:0000259" key="2">
    <source>
        <dbReference type="Pfam" id="PF00024"/>
    </source>
</evidence>
<evidence type="ECO:0000313" key="3">
    <source>
        <dbReference type="EMBL" id="CAD8715958.1"/>
    </source>
</evidence>
<accession>A0A7S0XDC0</accession>
<feature type="domain" description="Apple" evidence="2">
    <location>
        <begin position="127"/>
        <end position="170"/>
    </location>
</feature>
<dbReference type="EMBL" id="HBFC01028502">
    <property type="protein sequence ID" value="CAD8715958.1"/>
    <property type="molecule type" value="Transcribed_RNA"/>
</dbReference>
<feature type="region of interest" description="Disordered" evidence="1">
    <location>
        <begin position="1"/>
        <end position="45"/>
    </location>
</feature>
<proteinExistence type="predicted"/>
<feature type="compositionally biased region" description="Polar residues" evidence="1">
    <location>
        <begin position="8"/>
        <end position="26"/>
    </location>
</feature>
<evidence type="ECO:0000256" key="1">
    <source>
        <dbReference type="SAM" id="MobiDB-lite"/>
    </source>
</evidence>
<dbReference type="CDD" id="cd00063">
    <property type="entry name" value="FN3"/>
    <property type="match status" value="1"/>
</dbReference>
<organism evidence="3">
    <name type="scientific">Mantoniella antarctica</name>
    <dbReference type="NCBI Taxonomy" id="81844"/>
    <lineage>
        <taxon>Eukaryota</taxon>
        <taxon>Viridiplantae</taxon>
        <taxon>Chlorophyta</taxon>
        <taxon>Mamiellophyceae</taxon>
        <taxon>Mamiellales</taxon>
        <taxon>Mamiellaceae</taxon>
        <taxon>Mantoniella</taxon>
    </lineage>
</organism>
<dbReference type="InterPro" id="IPR036116">
    <property type="entry name" value="FN3_sf"/>
</dbReference>
<dbReference type="AlphaFoldDB" id="A0A7S0XDC0"/>
<sequence>MRVESSSRDTATVSFAPPTGSSNTRVEYSKGKFPTQGEVKTSGSGRASYVMTGLDSGKKYSLRVKPLCPDSDRVNVGCAIFDGEDCRLEVTTQVSRGHDCQLHDDVDYCGHDMVFGHGGAVAARRQGVGGAEACCAACVAVEASRPYNDICSHFVYEKDTGTCYFKSPDGEGGLGREERKGFVAGRVMRK</sequence>
<dbReference type="Gene3D" id="3.50.4.10">
    <property type="entry name" value="Hepatocyte Growth Factor"/>
    <property type="match status" value="1"/>
</dbReference>
<dbReference type="InterPro" id="IPR003609">
    <property type="entry name" value="Pan_app"/>
</dbReference>
<dbReference type="InterPro" id="IPR013783">
    <property type="entry name" value="Ig-like_fold"/>
</dbReference>
<reference evidence="3" key="1">
    <citation type="submission" date="2021-01" db="EMBL/GenBank/DDBJ databases">
        <authorList>
            <person name="Corre E."/>
            <person name="Pelletier E."/>
            <person name="Niang G."/>
            <person name="Scheremetjew M."/>
            <person name="Finn R."/>
            <person name="Kale V."/>
            <person name="Holt S."/>
            <person name="Cochrane G."/>
            <person name="Meng A."/>
            <person name="Brown T."/>
            <person name="Cohen L."/>
        </authorList>
    </citation>
    <scope>NUCLEOTIDE SEQUENCE</scope>
    <source>
        <strain evidence="3">SL-175</strain>
    </source>
</reference>
<name>A0A7S0XDC0_9CHLO</name>
<dbReference type="Gene3D" id="2.60.40.10">
    <property type="entry name" value="Immunoglobulins"/>
    <property type="match status" value="1"/>
</dbReference>
<dbReference type="SUPFAM" id="SSF49265">
    <property type="entry name" value="Fibronectin type III"/>
    <property type="match status" value="1"/>
</dbReference>
<dbReference type="Pfam" id="PF00024">
    <property type="entry name" value="PAN_1"/>
    <property type="match status" value="1"/>
</dbReference>
<dbReference type="InterPro" id="IPR003961">
    <property type="entry name" value="FN3_dom"/>
</dbReference>
<gene>
    <name evidence="3" type="ORF">MANT1106_LOCUS17028</name>
</gene>
<protein>
    <recommendedName>
        <fullName evidence="2">Apple domain-containing protein</fullName>
    </recommendedName>
</protein>